<organism evidence="4">
    <name type="scientific">marine metagenome</name>
    <dbReference type="NCBI Taxonomy" id="408172"/>
    <lineage>
        <taxon>unclassified sequences</taxon>
        <taxon>metagenomes</taxon>
        <taxon>ecological metagenomes</taxon>
    </lineage>
</organism>
<keyword evidence="2" id="KW-0479">Metal-binding</keyword>
<dbReference type="PANTHER" id="PTHR48080">
    <property type="entry name" value="D-GALACTONATE DEHYDRATASE-RELATED"/>
    <property type="match status" value="1"/>
</dbReference>
<dbReference type="InterPro" id="IPR034593">
    <property type="entry name" value="DgoD-like"/>
</dbReference>
<dbReference type="InterPro" id="IPR029065">
    <property type="entry name" value="Enolase_C-like"/>
</dbReference>
<dbReference type="InterPro" id="IPR029017">
    <property type="entry name" value="Enolase-like_N"/>
</dbReference>
<dbReference type="SUPFAM" id="SSF51604">
    <property type="entry name" value="Enolase C-terminal domain-like"/>
    <property type="match status" value="2"/>
</dbReference>
<protein>
    <recommendedName>
        <fullName evidence="3">Mandelate racemase/muconate lactonizing enzyme C-terminal domain-containing protein</fullName>
    </recommendedName>
</protein>
<dbReference type="InterPro" id="IPR036849">
    <property type="entry name" value="Enolase-like_C_sf"/>
</dbReference>
<dbReference type="Gene3D" id="3.20.20.120">
    <property type="entry name" value="Enolase-like C-terminal domain"/>
    <property type="match status" value="1"/>
</dbReference>
<accession>A0A382KRY6</accession>
<dbReference type="Pfam" id="PF13378">
    <property type="entry name" value="MR_MLE_C"/>
    <property type="match status" value="1"/>
</dbReference>
<dbReference type="SMART" id="SM00922">
    <property type="entry name" value="MR_MLE"/>
    <property type="match status" value="1"/>
</dbReference>
<feature type="non-terminal residue" evidence="4">
    <location>
        <position position="414"/>
    </location>
</feature>
<dbReference type="AlphaFoldDB" id="A0A382KRY6"/>
<feature type="domain" description="Mandelate racemase/muconate lactonizing enzyme C-terminal" evidence="3">
    <location>
        <begin position="133"/>
        <end position="230"/>
    </location>
</feature>
<evidence type="ECO:0000256" key="2">
    <source>
        <dbReference type="ARBA" id="ARBA00022723"/>
    </source>
</evidence>
<dbReference type="InterPro" id="IPR013342">
    <property type="entry name" value="Mandelate_racemase_C"/>
</dbReference>
<gene>
    <name evidence="4" type="ORF">METZ01_LOCUS279913</name>
</gene>
<dbReference type="EMBL" id="UINC01082360">
    <property type="protein sequence ID" value="SVC27059.1"/>
    <property type="molecule type" value="Genomic_DNA"/>
</dbReference>
<dbReference type="PANTHER" id="PTHR48080:SF3">
    <property type="entry name" value="ENOLASE SUPERFAMILY MEMBER DDB_G0284701"/>
    <property type="match status" value="1"/>
</dbReference>
<comment type="similarity">
    <text evidence="1">Belongs to the mandelate racemase/muconate lactonizing enzyme family.</text>
</comment>
<proteinExistence type="inferred from homology"/>
<evidence type="ECO:0000313" key="4">
    <source>
        <dbReference type="EMBL" id="SVC27059.1"/>
    </source>
</evidence>
<dbReference type="Gene3D" id="3.30.390.10">
    <property type="entry name" value="Enolase-like, N-terminal domain"/>
    <property type="match status" value="1"/>
</dbReference>
<dbReference type="SUPFAM" id="SSF54826">
    <property type="entry name" value="Enolase N-terminal domain-like"/>
    <property type="match status" value="1"/>
</dbReference>
<evidence type="ECO:0000256" key="1">
    <source>
        <dbReference type="ARBA" id="ARBA00008031"/>
    </source>
</evidence>
<evidence type="ECO:0000259" key="3">
    <source>
        <dbReference type="SMART" id="SM00922"/>
    </source>
</evidence>
<sequence>AGHRIRDLRLYRVMMPWTGTKRWDGSAETFSFAEFETDQGLVGIAEGVSADTAQELKDRVLDRNPFDPAIRADLGLAYWDFVGKVAGRPLFRYLREVFELDTPIVERVPMAAYTWIRFPDPSGNHEVTFDSYPEHLQQIIAEHGFRVIKLSMCDFEPPRYIELIQNIRQALGPDVLIRVDPHASWSESQALRFMKAAEPYGLEWIEEPVGGSFENIFRAGHRLRQMTTVPISSHAWLPPVRKDQIPPAPDARGYGRYSDSLLEAPLDLDAIRRFEPADISAPDAYEGPLALKRLYDTSLFMGLGLGMHSAYELGPATAIRLHSAAFAFPYELPYHIAWGRPVAPFALHALDAHYNQWEGDVLRGGKLKYDQGFLQIPDGPGLGVELDPERLEHYALTEEKIAPHRRHIEAIRHR</sequence>
<dbReference type="GO" id="GO:0046872">
    <property type="term" value="F:metal ion binding"/>
    <property type="evidence" value="ECO:0007669"/>
    <property type="project" value="UniProtKB-KW"/>
</dbReference>
<reference evidence="4" key="1">
    <citation type="submission" date="2018-05" db="EMBL/GenBank/DDBJ databases">
        <authorList>
            <person name="Lanie J.A."/>
            <person name="Ng W.-L."/>
            <person name="Kazmierczak K.M."/>
            <person name="Andrzejewski T.M."/>
            <person name="Davidsen T.M."/>
            <person name="Wayne K.J."/>
            <person name="Tettelin H."/>
            <person name="Glass J.I."/>
            <person name="Rusch D."/>
            <person name="Podicherti R."/>
            <person name="Tsui H.-C.T."/>
            <person name="Winkler M.E."/>
        </authorList>
    </citation>
    <scope>NUCLEOTIDE SEQUENCE</scope>
</reference>
<name>A0A382KRY6_9ZZZZ</name>
<feature type="non-terminal residue" evidence="4">
    <location>
        <position position="1"/>
    </location>
</feature>